<gene>
    <name evidence="1" type="ORF">E1809_18145</name>
</gene>
<protein>
    <submittedName>
        <fullName evidence="1">Uncharacterized protein</fullName>
    </submittedName>
</protein>
<dbReference type="AlphaFoldDB" id="A0A4R5KE19"/>
<reference evidence="1 2" key="1">
    <citation type="submission" date="2019-03" db="EMBL/GenBank/DDBJ databases">
        <title>Whole genome sequence of Arthrobacter sp JH1-1.</title>
        <authorList>
            <person name="Trinh H.N."/>
        </authorList>
    </citation>
    <scope>NUCLEOTIDE SEQUENCE [LARGE SCALE GENOMIC DNA]</scope>
    <source>
        <strain evidence="1 2">JH1-1</strain>
    </source>
</reference>
<dbReference type="EMBL" id="SMRU01000023">
    <property type="protein sequence ID" value="TDF92457.1"/>
    <property type="molecule type" value="Genomic_DNA"/>
</dbReference>
<accession>A0A4R5KE19</accession>
<keyword evidence="2" id="KW-1185">Reference proteome</keyword>
<evidence type="ECO:0000313" key="2">
    <source>
        <dbReference type="Proteomes" id="UP000295511"/>
    </source>
</evidence>
<dbReference type="RefSeq" id="WP_133205647.1">
    <property type="nucleotide sequence ID" value="NZ_SMRU01000023.1"/>
</dbReference>
<proteinExistence type="predicted"/>
<dbReference type="OrthoDB" id="5149246at2"/>
<sequence>MSPNSNPDVLLHRCARPVNVPRHRILRTAVATILLAAALSGCANETLTPLDVSGVVPKTPADSISYAGGVYTGWWDKAPLPGQPTNLVLYSTKMNQVVQTVGSPTALSAKNMEFLQSPKWAKNVIIVMDPATNTIAGTFAIDAKGNPTNKSTLPVKTGGYEGWWNATPADGNTAGLPVETVQVNTDTNEVIDGYNRTTKSTNIAYAVVPDPAWPRHSVVVIDTSTNKVIASFKINADGT</sequence>
<name>A0A4R5KE19_9MICC</name>
<evidence type="ECO:0000313" key="1">
    <source>
        <dbReference type="EMBL" id="TDF92457.1"/>
    </source>
</evidence>
<comment type="caution">
    <text evidence="1">The sequence shown here is derived from an EMBL/GenBank/DDBJ whole genome shotgun (WGS) entry which is preliminary data.</text>
</comment>
<organism evidence="1 2">
    <name type="scientific">Arthrobacter terricola</name>
    <dbReference type="NCBI Taxonomy" id="2547396"/>
    <lineage>
        <taxon>Bacteria</taxon>
        <taxon>Bacillati</taxon>
        <taxon>Actinomycetota</taxon>
        <taxon>Actinomycetes</taxon>
        <taxon>Micrococcales</taxon>
        <taxon>Micrococcaceae</taxon>
        <taxon>Arthrobacter</taxon>
    </lineage>
</organism>
<dbReference type="Proteomes" id="UP000295511">
    <property type="component" value="Unassembled WGS sequence"/>
</dbReference>